<evidence type="ECO:0000313" key="1">
    <source>
        <dbReference type="EMBL" id="EHH68800.1"/>
    </source>
</evidence>
<dbReference type="EMBL" id="AGQV01000001">
    <property type="protein sequence ID" value="EHH68800.1"/>
    <property type="molecule type" value="Genomic_DNA"/>
</dbReference>
<evidence type="ECO:0000313" key="2">
    <source>
        <dbReference type="Proteomes" id="UP000004949"/>
    </source>
</evidence>
<dbReference type="STRING" id="1088869.GMO_01060"/>
<comment type="caution">
    <text evidence="1">The sequence shown here is derived from an EMBL/GenBank/DDBJ whole genome shotgun (WGS) entry which is preliminary data.</text>
</comment>
<dbReference type="AlphaFoldDB" id="G6XF41"/>
<protein>
    <submittedName>
        <fullName evidence="1">Uncharacterized protein</fullName>
    </submittedName>
</protein>
<proteinExistence type="predicted"/>
<sequence length="54" mass="6154">MLLDNVPSDSDSLHQRNGHYNPLVLASGWDARHGARSRSQSWNVPRLAPSFRWP</sequence>
<name>G6XF41_9PROT</name>
<accession>G6XF41</accession>
<keyword evidence="2" id="KW-1185">Reference proteome</keyword>
<gene>
    <name evidence="1" type="ORF">GMO_01060</name>
</gene>
<organism evidence="1 2">
    <name type="scientific">Gluconobacter morbifer G707</name>
    <dbReference type="NCBI Taxonomy" id="1088869"/>
    <lineage>
        <taxon>Bacteria</taxon>
        <taxon>Pseudomonadati</taxon>
        <taxon>Pseudomonadota</taxon>
        <taxon>Alphaproteobacteria</taxon>
        <taxon>Acetobacterales</taxon>
        <taxon>Acetobacteraceae</taxon>
        <taxon>Gluconobacter</taxon>
    </lineage>
</organism>
<dbReference type="Proteomes" id="UP000004949">
    <property type="component" value="Unassembled WGS sequence"/>
</dbReference>
<reference evidence="1 2" key="1">
    <citation type="submission" date="2011-10" db="EMBL/GenBank/DDBJ databases">
        <title>Genome sequence of Gluconobacter morbifer G707, isolated from Drosophila gut.</title>
        <authorList>
            <person name="Lee W.-J."/>
            <person name="Kim E.-K."/>
        </authorList>
    </citation>
    <scope>NUCLEOTIDE SEQUENCE [LARGE SCALE GENOMIC DNA]</scope>
    <source>
        <strain evidence="1 2">G707</strain>
    </source>
</reference>
<dbReference type="PATRIC" id="fig|1088869.3.peg.106"/>